<protein>
    <submittedName>
        <fullName evidence="2">Uncharacterized protein</fullName>
    </submittedName>
</protein>
<dbReference type="AlphaFoldDB" id="A0AAD2DCP3"/>
<sequence length="674" mass="78872">MEIKNNLAIQSQKGPKNVRYLAELDSSIELIPSDCLKQEWRIKKSDFGGSETASEISENTNTQYSALENYEKYKKHHFRSKSTKNKLKKNDPSDTKIFALLYNSSAASLDAEIEEVKDEIDTEKLSINIKSLLEQKKKKNHSRDKFIQYKKKKEALRRRKFHAIDKHKVLQNELEKYTHIVVNPKGAITDGSTVEYSNYGVKDRIRYHFKNKSIFYKFKNRHLFPKDMYTAQVRKAYNETLMKVDICNELNTHGGKIMLKYESEKDRCQKTPESQNSPHIKPPVLKKNLDLINPIMITTKRRDSEGDKEQRSSKIARKSRIHREMILRSNAYNNRKVHAFSSKNYYKSLSQFSPFKRENQAMNTMYRKRASRHMRMENKSHSKRVSPDNDYALQPQKTFDLRSSNQTQEIPLPQLSPPRDAEDEAMMNLTSRYKFNLKPAVETVQKVGDEETRNKALDNFKMANSSIKNSLEKKKSPPEEISKDTINDKLKESLMHISQLNSKHSGRYNPHYQRMSRNGKAGFRLNSVNVKKLNTIVVHELPPINSTKRNRQLNKSNQRQIYNLAKQCDEFLKEDSKFIKDLQLDRAISNIKLSDFLKNVSIIQDLDTAKPSAMKLLFDYQMSSKIQDVIRENDVIHEYRSGIIDPSRYVARVEKNINYRIQMRNKVRGRANLK</sequence>
<feature type="region of interest" description="Disordered" evidence="1">
    <location>
        <begin position="299"/>
        <end position="319"/>
    </location>
</feature>
<accession>A0AAD2DCP3</accession>
<evidence type="ECO:0000256" key="1">
    <source>
        <dbReference type="SAM" id="MobiDB-lite"/>
    </source>
</evidence>
<dbReference type="Proteomes" id="UP001295684">
    <property type="component" value="Unassembled WGS sequence"/>
</dbReference>
<organism evidence="2 3">
    <name type="scientific">Euplotes crassus</name>
    <dbReference type="NCBI Taxonomy" id="5936"/>
    <lineage>
        <taxon>Eukaryota</taxon>
        <taxon>Sar</taxon>
        <taxon>Alveolata</taxon>
        <taxon>Ciliophora</taxon>
        <taxon>Intramacronucleata</taxon>
        <taxon>Spirotrichea</taxon>
        <taxon>Hypotrichia</taxon>
        <taxon>Euplotida</taxon>
        <taxon>Euplotidae</taxon>
        <taxon>Moneuplotes</taxon>
    </lineage>
</organism>
<comment type="caution">
    <text evidence="2">The sequence shown here is derived from an EMBL/GenBank/DDBJ whole genome shotgun (WGS) entry which is preliminary data.</text>
</comment>
<feature type="compositionally biased region" description="Basic and acidic residues" evidence="1">
    <location>
        <begin position="300"/>
        <end position="312"/>
    </location>
</feature>
<keyword evidence="3" id="KW-1185">Reference proteome</keyword>
<proteinExistence type="predicted"/>
<dbReference type="EMBL" id="CAMPGE010029978">
    <property type="protein sequence ID" value="CAI2387471.1"/>
    <property type="molecule type" value="Genomic_DNA"/>
</dbReference>
<name>A0AAD2DCP3_EUPCR</name>
<evidence type="ECO:0000313" key="2">
    <source>
        <dbReference type="EMBL" id="CAI2387471.1"/>
    </source>
</evidence>
<reference evidence="2" key="1">
    <citation type="submission" date="2023-07" db="EMBL/GenBank/DDBJ databases">
        <authorList>
            <consortium name="AG Swart"/>
            <person name="Singh M."/>
            <person name="Singh A."/>
            <person name="Seah K."/>
            <person name="Emmerich C."/>
        </authorList>
    </citation>
    <scope>NUCLEOTIDE SEQUENCE</scope>
    <source>
        <strain evidence="2">DP1</strain>
    </source>
</reference>
<evidence type="ECO:0000313" key="3">
    <source>
        <dbReference type="Proteomes" id="UP001295684"/>
    </source>
</evidence>
<feature type="region of interest" description="Disordered" evidence="1">
    <location>
        <begin position="371"/>
        <end position="390"/>
    </location>
</feature>
<gene>
    <name evidence="2" type="ORF">ECRASSUSDP1_LOCUS29104</name>
</gene>